<dbReference type="EMBL" id="CAJOBI010122134">
    <property type="protein sequence ID" value="CAF4683540.1"/>
    <property type="molecule type" value="Genomic_DNA"/>
</dbReference>
<organism evidence="2 3">
    <name type="scientific">Rotaria magnacalcarata</name>
    <dbReference type="NCBI Taxonomy" id="392030"/>
    <lineage>
        <taxon>Eukaryota</taxon>
        <taxon>Metazoa</taxon>
        <taxon>Spiralia</taxon>
        <taxon>Gnathifera</taxon>
        <taxon>Rotifera</taxon>
        <taxon>Eurotatoria</taxon>
        <taxon>Bdelloidea</taxon>
        <taxon>Philodinida</taxon>
        <taxon>Philodinidae</taxon>
        <taxon>Rotaria</taxon>
    </lineage>
</organism>
<evidence type="ECO:0000313" key="3">
    <source>
        <dbReference type="Proteomes" id="UP000676336"/>
    </source>
</evidence>
<accession>A0A8S3A494</accession>
<sequence length="96" mass="11461">MTQLFSRAKPYKGDETIQRTKEKVIDLTKSLTDRQRYLKSLVDQLSVEDLQAFFKSSYQYIFYLFFENFSQVESNITRALSKQNQLELEYVTNLLE</sequence>
<feature type="non-terminal residue" evidence="2">
    <location>
        <position position="1"/>
    </location>
</feature>
<proteinExistence type="predicted"/>
<dbReference type="Proteomes" id="UP000676336">
    <property type="component" value="Unassembled WGS sequence"/>
</dbReference>
<name>A0A8S3A494_9BILA</name>
<evidence type="ECO:0000313" key="1">
    <source>
        <dbReference type="EMBL" id="CAF4494600.1"/>
    </source>
</evidence>
<reference evidence="2" key="1">
    <citation type="submission" date="2021-02" db="EMBL/GenBank/DDBJ databases">
        <authorList>
            <person name="Nowell W R."/>
        </authorList>
    </citation>
    <scope>NUCLEOTIDE SEQUENCE</scope>
</reference>
<evidence type="ECO:0000313" key="2">
    <source>
        <dbReference type="EMBL" id="CAF4683540.1"/>
    </source>
</evidence>
<comment type="caution">
    <text evidence="2">The sequence shown here is derived from an EMBL/GenBank/DDBJ whole genome shotgun (WGS) entry which is preliminary data.</text>
</comment>
<dbReference type="Proteomes" id="UP000681720">
    <property type="component" value="Unassembled WGS sequence"/>
</dbReference>
<gene>
    <name evidence="1" type="ORF">GIL414_LOCUS34425</name>
    <name evidence="2" type="ORF">SMN809_LOCUS42380</name>
</gene>
<protein>
    <submittedName>
        <fullName evidence="2">Uncharacterized protein</fullName>
    </submittedName>
</protein>
<dbReference type="EMBL" id="CAJOBJ010079509">
    <property type="protein sequence ID" value="CAF4494600.1"/>
    <property type="molecule type" value="Genomic_DNA"/>
</dbReference>
<dbReference type="AlphaFoldDB" id="A0A8S3A494"/>